<reference evidence="3" key="1">
    <citation type="submission" date="2023-08" db="EMBL/GenBank/DDBJ databases">
        <authorList>
            <person name="Audoor S."/>
            <person name="Bilcke G."/>
        </authorList>
    </citation>
    <scope>NUCLEOTIDE SEQUENCE</scope>
</reference>
<comment type="caution">
    <text evidence="3">The sequence shown here is derived from an EMBL/GenBank/DDBJ whole genome shotgun (WGS) entry which is preliminary data.</text>
</comment>
<organism evidence="3 4">
    <name type="scientific">Cylindrotheca closterium</name>
    <dbReference type="NCBI Taxonomy" id="2856"/>
    <lineage>
        <taxon>Eukaryota</taxon>
        <taxon>Sar</taxon>
        <taxon>Stramenopiles</taxon>
        <taxon>Ochrophyta</taxon>
        <taxon>Bacillariophyta</taxon>
        <taxon>Bacillariophyceae</taxon>
        <taxon>Bacillariophycidae</taxon>
        <taxon>Bacillariales</taxon>
        <taxon>Bacillariaceae</taxon>
        <taxon>Cylindrotheca</taxon>
    </lineage>
</organism>
<feature type="region of interest" description="Disordered" evidence="2">
    <location>
        <begin position="447"/>
        <end position="473"/>
    </location>
</feature>
<feature type="compositionally biased region" description="Basic residues" evidence="2">
    <location>
        <begin position="1001"/>
        <end position="1010"/>
    </location>
</feature>
<feature type="compositionally biased region" description="Basic and acidic residues" evidence="2">
    <location>
        <begin position="935"/>
        <end position="955"/>
    </location>
</feature>
<feature type="compositionally biased region" description="Polar residues" evidence="2">
    <location>
        <begin position="1246"/>
        <end position="1256"/>
    </location>
</feature>
<protein>
    <submittedName>
        <fullName evidence="3">Uncharacterized protein</fullName>
    </submittedName>
</protein>
<feature type="coiled-coil region" evidence="1">
    <location>
        <begin position="548"/>
        <end position="575"/>
    </location>
</feature>
<evidence type="ECO:0000256" key="2">
    <source>
        <dbReference type="SAM" id="MobiDB-lite"/>
    </source>
</evidence>
<evidence type="ECO:0000313" key="3">
    <source>
        <dbReference type="EMBL" id="CAJ1935199.1"/>
    </source>
</evidence>
<feature type="region of interest" description="Disordered" evidence="2">
    <location>
        <begin position="1128"/>
        <end position="1305"/>
    </location>
</feature>
<feature type="region of interest" description="Disordered" evidence="2">
    <location>
        <begin position="752"/>
        <end position="771"/>
    </location>
</feature>
<feature type="compositionally biased region" description="Polar residues" evidence="2">
    <location>
        <begin position="1057"/>
        <end position="1073"/>
    </location>
</feature>
<feature type="region of interest" description="Disordered" evidence="2">
    <location>
        <begin position="833"/>
        <end position="900"/>
    </location>
</feature>
<name>A0AAD2CKC5_9STRA</name>
<sequence length="1305" mass="142416">MTLQNTGHGLMGMIDEARPNSNKSSDHDDGVELMDEDEQVDDEQVDEVSIYGVQAISIDAGPISDATGIETTSPPEEVETANQSMPENIRQADESRTDTPSIMPEQYVMAVDSHIVNHDEAPTPHASDTPFMDNNRATMALHEDEEDEDTNVDPYGSSLIMGSISEDEPAPTHFASLRSAKDRARRALEDAKRRVATGKLKQQAEMFTSEMNVASGITSPPGITSPRHIPPARLEKMMQGNTLDQYLVDSNGSISGGMYIDGHDSDNYTLFSEGELAEMAKGSFAVKQIPASKESDHHRTASFFQFEAPVIHEEMVAATAPGQLMTTTMITKEASESIVAEQVNLEATSPGTQRAETSLSPPIARKETTVLQEDKIESTMNQPVNPESASPFTHEMKPLTHPTIARKETTSMQEENIESTMNQPGVRAISDDAGPNSDETRVLVETTSPLEEAETASQSMPENVRQTGDNRTDNSIVMPEQDVMADQSHVVNHDEALTSYVIGTSFTDNSRETMILHEDEDEDANMDPFGSSLIMGSISEDEPGPTHFASLRSAKERAKRALEDAKRRVATGKLKQQAEMFTSEMNVASGITSPPGITSPRHIPPARLEKMMQGNTLDQYLVDSNGSISGGMYIDGHDSDNYTLFSEGELAEMAKGSFAVKQIPASKESDHHRTASFFQFEAPVIHEEMVAATAPGQLMTTTMITKEASESIVAEQVNLEATSPGTQGAETSLLPPIARKETTVLQEDKIESTMNQPVNPESASPANCEEKPLIHPTSTIARKEKNLLHEKTIEATLNQPANPDVISPMTNKMKSWISPKIDKKKIFAFTRSDSPDPEVVSSTATTKGKSWMPPKIDRMASGSPMASSKKSWKELLRSSPVARVARKKSQGPQGKNMVNEFLGPGVVPSVEKEVANLQIPEASIVPSISSQTSHSEGKIGKKDKIENDKSHHSQPERPIVLTSMQMRQETRARHRAGPRPVVSGIQKGKIKPRDNKESRTRVQRGNRRQTARTNDNVVLGSGPRELTKTDAGGDLNSDAAPKKGNMPLLNRRRKSLDNATISAVSDDIPNSPSRIRVHRGNRSARSSDNDVVGMEAIELAKADAEVDLNSKAAPKAVVPVVDRRRKSLDNATIPAVKDPIPHSPSRTNRRTPGPRRPVPSHHRPSRQTGRDGEKRGSRLSRSPIRHTSDRTSDRGQTTTSRSKSADKTAANEVAGQSTSMTEHYRPSRRGRKSHSPVPPQRRHQSDNSTAASSPQQGAHKINARRRARGGTWGSERDTNGETGATKPARRRGSRGSQLPAPPPMK</sequence>
<gene>
    <name evidence="3" type="ORF">CYCCA115_LOCUS4535</name>
</gene>
<feature type="compositionally biased region" description="Acidic residues" evidence="2">
    <location>
        <begin position="31"/>
        <end position="46"/>
    </location>
</feature>
<dbReference type="Proteomes" id="UP001295423">
    <property type="component" value="Unassembled WGS sequence"/>
</dbReference>
<feature type="compositionally biased region" description="Polar residues" evidence="2">
    <location>
        <begin position="69"/>
        <end position="86"/>
    </location>
</feature>
<feature type="compositionally biased region" description="Polar residues" evidence="2">
    <location>
        <begin position="752"/>
        <end position="765"/>
    </location>
</feature>
<keyword evidence="1" id="KW-0175">Coiled coil</keyword>
<dbReference type="EMBL" id="CAKOGP040000446">
    <property type="protein sequence ID" value="CAJ1935199.1"/>
    <property type="molecule type" value="Genomic_DNA"/>
</dbReference>
<feature type="compositionally biased region" description="Basic and acidic residues" evidence="2">
    <location>
        <begin position="991"/>
        <end position="1000"/>
    </location>
</feature>
<keyword evidence="4" id="KW-1185">Reference proteome</keyword>
<evidence type="ECO:0000256" key="1">
    <source>
        <dbReference type="SAM" id="Coils"/>
    </source>
</evidence>
<feature type="compositionally biased region" description="Basic residues" evidence="2">
    <location>
        <begin position="1147"/>
        <end position="1165"/>
    </location>
</feature>
<feature type="region of interest" description="Disordered" evidence="2">
    <location>
        <begin position="926"/>
        <end position="1088"/>
    </location>
</feature>
<feature type="region of interest" description="Disordered" evidence="2">
    <location>
        <begin position="1"/>
        <end position="98"/>
    </location>
</feature>
<proteinExistence type="predicted"/>
<accession>A0AAD2CKC5</accession>
<feature type="coiled-coil region" evidence="1">
    <location>
        <begin position="174"/>
        <end position="201"/>
    </location>
</feature>
<evidence type="ECO:0000313" key="4">
    <source>
        <dbReference type="Proteomes" id="UP001295423"/>
    </source>
</evidence>